<protein>
    <submittedName>
        <fullName evidence="2">SDR family oxidoreductase</fullName>
    </submittedName>
</protein>
<dbReference type="PANTHER" id="PTHR42879">
    <property type="entry name" value="3-OXOACYL-(ACYL-CARRIER-PROTEIN) REDUCTASE"/>
    <property type="match status" value="1"/>
</dbReference>
<dbReference type="Pfam" id="PF13561">
    <property type="entry name" value="adh_short_C2"/>
    <property type="match status" value="1"/>
</dbReference>
<evidence type="ECO:0000256" key="1">
    <source>
        <dbReference type="ARBA" id="ARBA00006484"/>
    </source>
</evidence>
<dbReference type="RefSeq" id="WP_138099106.1">
    <property type="nucleotide sequence ID" value="NZ_CP040428.1"/>
</dbReference>
<dbReference type="InterPro" id="IPR002347">
    <property type="entry name" value="SDR_fam"/>
</dbReference>
<organism evidence="2 3">
    <name type="scientific">Jejubacter calystegiae</name>
    <dbReference type="NCBI Taxonomy" id="2579935"/>
    <lineage>
        <taxon>Bacteria</taxon>
        <taxon>Pseudomonadati</taxon>
        <taxon>Pseudomonadota</taxon>
        <taxon>Gammaproteobacteria</taxon>
        <taxon>Enterobacterales</taxon>
        <taxon>Enterobacteriaceae</taxon>
        <taxon>Jejubacter</taxon>
    </lineage>
</organism>
<comment type="similarity">
    <text evidence="1">Belongs to the short-chain dehydrogenases/reductases (SDR) family.</text>
</comment>
<reference evidence="2 3" key="1">
    <citation type="submission" date="2019-05" db="EMBL/GenBank/DDBJ databases">
        <title>Complete genome sequence of Izhakiella calystegiae KSNA2, an endophyte isolated from beach morning glory (Calystegia soldanella).</title>
        <authorList>
            <person name="Jiang L."/>
            <person name="Jeong J.C."/>
            <person name="Kim C.Y."/>
            <person name="Kim D.H."/>
            <person name="Kim S.W."/>
            <person name="Lee j."/>
        </authorList>
    </citation>
    <scope>NUCLEOTIDE SEQUENCE [LARGE SCALE GENOMIC DNA]</scope>
    <source>
        <strain evidence="2 3">KSNA2</strain>
    </source>
</reference>
<dbReference type="PANTHER" id="PTHR42879:SF2">
    <property type="entry name" value="3-OXOACYL-[ACYL-CARRIER-PROTEIN] REDUCTASE FABG"/>
    <property type="match status" value="1"/>
</dbReference>
<evidence type="ECO:0000313" key="2">
    <source>
        <dbReference type="EMBL" id="QCT22599.1"/>
    </source>
</evidence>
<gene>
    <name evidence="2" type="ORF">FEM41_04265</name>
</gene>
<dbReference type="KEGG" id="izh:FEM41_04265"/>
<evidence type="ECO:0000313" key="3">
    <source>
        <dbReference type="Proteomes" id="UP000302163"/>
    </source>
</evidence>
<dbReference type="EMBL" id="CP040428">
    <property type="protein sequence ID" value="QCT22599.1"/>
    <property type="molecule type" value="Genomic_DNA"/>
</dbReference>
<dbReference type="AlphaFoldDB" id="A0A4P8YNZ7"/>
<dbReference type="SUPFAM" id="SSF51735">
    <property type="entry name" value="NAD(P)-binding Rossmann-fold domains"/>
    <property type="match status" value="1"/>
</dbReference>
<dbReference type="PRINTS" id="PR00081">
    <property type="entry name" value="GDHRDH"/>
</dbReference>
<dbReference type="Gene3D" id="3.40.50.720">
    <property type="entry name" value="NAD(P)-binding Rossmann-like Domain"/>
    <property type="match status" value="1"/>
</dbReference>
<sequence>MTQTIALVTGGSRGLGRNAVMKLAQRGVDTIFTYRSQRQEAEEVVSIVAAMGQQAVAIPLDVADCGVFAGFGDEVARQLRERWARENFDYLVNNAGFGEDADYAEASEALFDRMLNVHFKGPFFLTQQLLPLIKDGGRILNVSSGLTRFVHSGKATYAAMKGAMEVLTRYQAQELGSRGISVNIIAPGAIATDFGGGVVRDNPQVNQAISAITALGRPGLPDDIGDAIAALLSDDLAWMNGQRIEVSGGMHL</sequence>
<dbReference type="Proteomes" id="UP000302163">
    <property type="component" value="Chromosome"/>
</dbReference>
<name>A0A4P8YNZ7_9ENTR</name>
<keyword evidence="3" id="KW-1185">Reference proteome</keyword>
<dbReference type="InterPro" id="IPR036291">
    <property type="entry name" value="NAD(P)-bd_dom_sf"/>
</dbReference>
<dbReference type="PRINTS" id="PR00080">
    <property type="entry name" value="SDRFAMILY"/>
</dbReference>
<accession>A0A4P8YNZ7</accession>
<dbReference type="InterPro" id="IPR050259">
    <property type="entry name" value="SDR"/>
</dbReference>
<proteinExistence type="inferred from homology"/>
<dbReference type="OrthoDB" id="9803333at2"/>